<organism evidence="3 4">
    <name type="scientific">Blastomonas marina</name>
    <dbReference type="NCBI Taxonomy" id="1867408"/>
    <lineage>
        <taxon>Bacteria</taxon>
        <taxon>Pseudomonadati</taxon>
        <taxon>Pseudomonadota</taxon>
        <taxon>Alphaproteobacteria</taxon>
        <taxon>Sphingomonadales</taxon>
        <taxon>Sphingomonadaceae</taxon>
        <taxon>Blastomonas</taxon>
    </lineage>
</organism>
<keyword evidence="4" id="KW-1185">Reference proteome</keyword>
<sequence>MMVNRSHVKTAGWAAVLLGCASAVAMLMFKVNAVRSEVRNAEERIVELQRDNLYLETEFETRASQQQLAALNRMEFGYVAPGPGQFLPNERALAAFAEPRAAGAPQMIRVARGDIADVELASFSGEVAEAVADDEPEAKPREEKPTAQPSFQRAVVEKAEDAAKEKAQPSFAALFADYRLDKEASE</sequence>
<keyword evidence="1" id="KW-0175">Coiled coil</keyword>
<comment type="caution">
    <text evidence="3">The sequence shown here is derived from an EMBL/GenBank/DDBJ whole genome shotgun (WGS) entry which is preliminary data.</text>
</comment>
<feature type="region of interest" description="Disordered" evidence="2">
    <location>
        <begin position="131"/>
        <end position="167"/>
    </location>
</feature>
<accession>A0ABQ1FFG0</accession>
<evidence type="ECO:0000256" key="2">
    <source>
        <dbReference type="SAM" id="MobiDB-lite"/>
    </source>
</evidence>
<gene>
    <name evidence="3" type="ORF">GCM10010923_18060</name>
</gene>
<proteinExistence type="predicted"/>
<evidence type="ECO:0000313" key="4">
    <source>
        <dbReference type="Proteomes" id="UP000603317"/>
    </source>
</evidence>
<evidence type="ECO:0008006" key="5">
    <source>
        <dbReference type="Google" id="ProtNLM"/>
    </source>
</evidence>
<feature type="coiled-coil region" evidence="1">
    <location>
        <begin position="31"/>
        <end position="58"/>
    </location>
</feature>
<feature type="compositionally biased region" description="Basic and acidic residues" evidence="2">
    <location>
        <begin position="155"/>
        <end position="167"/>
    </location>
</feature>
<dbReference type="PROSITE" id="PS51257">
    <property type="entry name" value="PROKAR_LIPOPROTEIN"/>
    <property type="match status" value="1"/>
</dbReference>
<dbReference type="Proteomes" id="UP000603317">
    <property type="component" value="Unassembled WGS sequence"/>
</dbReference>
<protein>
    <recommendedName>
        <fullName evidence="5">Cell division protein FtsL</fullName>
    </recommendedName>
</protein>
<evidence type="ECO:0000256" key="1">
    <source>
        <dbReference type="SAM" id="Coils"/>
    </source>
</evidence>
<dbReference type="EMBL" id="BMID01000001">
    <property type="protein sequence ID" value="GGA08253.1"/>
    <property type="molecule type" value="Genomic_DNA"/>
</dbReference>
<evidence type="ECO:0000313" key="3">
    <source>
        <dbReference type="EMBL" id="GGA08253.1"/>
    </source>
</evidence>
<dbReference type="RefSeq" id="WP_188642380.1">
    <property type="nucleotide sequence ID" value="NZ_BMID01000001.1"/>
</dbReference>
<reference evidence="4" key="1">
    <citation type="journal article" date="2019" name="Int. J. Syst. Evol. Microbiol.">
        <title>The Global Catalogue of Microorganisms (GCM) 10K type strain sequencing project: providing services to taxonomists for standard genome sequencing and annotation.</title>
        <authorList>
            <consortium name="The Broad Institute Genomics Platform"/>
            <consortium name="The Broad Institute Genome Sequencing Center for Infectious Disease"/>
            <person name="Wu L."/>
            <person name="Ma J."/>
        </authorList>
    </citation>
    <scope>NUCLEOTIDE SEQUENCE [LARGE SCALE GENOMIC DNA]</scope>
    <source>
        <strain evidence="4">CGMCC 1.15297</strain>
    </source>
</reference>
<name>A0ABQ1FFG0_9SPHN</name>